<feature type="region of interest" description="Disordered" evidence="1">
    <location>
        <begin position="190"/>
        <end position="227"/>
    </location>
</feature>
<protein>
    <submittedName>
        <fullName evidence="2">Uncharacterized protein</fullName>
    </submittedName>
</protein>
<accession>A0AAE1AG32</accession>
<keyword evidence="3" id="KW-1185">Reference proteome</keyword>
<feature type="compositionally biased region" description="Basic and acidic residues" evidence="1">
    <location>
        <begin position="216"/>
        <end position="227"/>
    </location>
</feature>
<dbReference type="PANTHER" id="PTHR46601">
    <property type="entry name" value="ULP_PROTEASE DOMAIN-CONTAINING PROTEIN"/>
    <property type="match status" value="1"/>
</dbReference>
<proteinExistence type="predicted"/>
<dbReference type="EMBL" id="JAWDGP010001916">
    <property type="protein sequence ID" value="KAK3786982.1"/>
    <property type="molecule type" value="Genomic_DNA"/>
</dbReference>
<dbReference type="Proteomes" id="UP001283361">
    <property type="component" value="Unassembled WGS sequence"/>
</dbReference>
<evidence type="ECO:0000313" key="3">
    <source>
        <dbReference type="Proteomes" id="UP001283361"/>
    </source>
</evidence>
<evidence type="ECO:0000256" key="1">
    <source>
        <dbReference type="SAM" id="MobiDB-lite"/>
    </source>
</evidence>
<reference evidence="2" key="1">
    <citation type="journal article" date="2023" name="G3 (Bethesda)">
        <title>A reference genome for the long-term kleptoplast-retaining sea slug Elysia crispata morphotype clarki.</title>
        <authorList>
            <person name="Eastman K.E."/>
            <person name="Pendleton A.L."/>
            <person name="Shaikh M.A."/>
            <person name="Suttiyut T."/>
            <person name="Ogas R."/>
            <person name="Tomko P."/>
            <person name="Gavelis G."/>
            <person name="Widhalm J.R."/>
            <person name="Wisecaver J.H."/>
        </authorList>
    </citation>
    <scope>NUCLEOTIDE SEQUENCE</scope>
    <source>
        <strain evidence="2">ECLA1</strain>
    </source>
</reference>
<sequence>MDFVLCPKKKEKWHRLSCISGDCSKCSDRLALLWERAASDGKTKLDICFKNGDVMDLLDELNDDMEKPVKGTSFFQHLITAFWQFSQYKALKMSLWPAHDYHAVQKFTEVALQNLAAHISPIKELIMWSDECAAQYKRKGSFADLSLSSAFSPKEDRYECCVNQDYVQSFDTIKLKPSIPQADLNQAFLADDTMTDDDPRSRKCITKGKGKASQNSERERVDGPRHS</sequence>
<comment type="caution">
    <text evidence="2">The sequence shown here is derived from an EMBL/GenBank/DDBJ whole genome shotgun (WGS) entry which is preliminary data.</text>
</comment>
<evidence type="ECO:0000313" key="2">
    <source>
        <dbReference type="EMBL" id="KAK3786982.1"/>
    </source>
</evidence>
<gene>
    <name evidence="2" type="ORF">RRG08_052616</name>
</gene>
<organism evidence="2 3">
    <name type="scientific">Elysia crispata</name>
    <name type="common">lettuce slug</name>
    <dbReference type="NCBI Taxonomy" id="231223"/>
    <lineage>
        <taxon>Eukaryota</taxon>
        <taxon>Metazoa</taxon>
        <taxon>Spiralia</taxon>
        <taxon>Lophotrochozoa</taxon>
        <taxon>Mollusca</taxon>
        <taxon>Gastropoda</taxon>
        <taxon>Heterobranchia</taxon>
        <taxon>Euthyneura</taxon>
        <taxon>Panpulmonata</taxon>
        <taxon>Sacoglossa</taxon>
        <taxon>Placobranchoidea</taxon>
        <taxon>Plakobranchidae</taxon>
        <taxon>Elysia</taxon>
    </lineage>
</organism>
<name>A0AAE1AG32_9GAST</name>
<dbReference type="PANTHER" id="PTHR46601:SF1">
    <property type="entry name" value="ADF-H DOMAIN-CONTAINING PROTEIN"/>
    <property type="match status" value="1"/>
</dbReference>
<dbReference type="AlphaFoldDB" id="A0AAE1AG32"/>